<dbReference type="InterPro" id="IPR005123">
    <property type="entry name" value="Oxoglu/Fe-dep_dioxygenase_dom"/>
</dbReference>
<feature type="domain" description="Fe2OG dioxygenase" evidence="7">
    <location>
        <begin position="216"/>
        <end position="318"/>
    </location>
</feature>
<dbReference type="GO" id="GO:0046872">
    <property type="term" value="F:metal ion binding"/>
    <property type="evidence" value="ECO:0007669"/>
    <property type="project" value="UniProtKB-KW"/>
</dbReference>
<reference evidence="8 9" key="1">
    <citation type="journal article" date="2021" name="Nat. Commun.">
        <title>Incipient diploidization of the medicinal plant Perilla within 10,000 years.</title>
        <authorList>
            <person name="Zhang Y."/>
            <person name="Shen Q."/>
            <person name="Leng L."/>
            <person name="Zhang D."/>
            <person name="Chen S."/>
            <person name="Shi Y."/>
            <person name="Ning Z."/>
            <person name="Chen S."/>
        </authorList>
    </citation>
    <scope>NUCLEOTIDE SEQUENCE [LARGE SCALE GENOMIC DNA]</scope>
    <source>
        <strain evidence="9">cv. PC099</strain>
    </source>
</reference>
<dbReference type="GO" id="GO:0031418">
    <property type="term" value="F:L-ascorbic acid binding"/>
    <property type="evidence" value="ECO:0007669"/>
    <property type="project" value="UniProtKB-KW"/>
</dbReference>
<evidence type="ECO:0000256" key="2">
    <source>
        <dbReference type="ARBA" id="ARBA00022723"/>
    </source>
</evidence>
<sequence length="369" mass="41573">MEVVADATGHVTSKFDRARELKAFDDTKAGVKGLIDAGVEKIPQIFVLPQDSINETCHAEKPSFSIPVIDLEGVGDDPRLHEETVEKMRQASEKWGFFQVVNHGIPVNVLEEMLHGVQRFNEQDTEVKKQFYTRDFSRKVVYNSNFDLYTSPVANWRDSFFCFMAPNPPLPEELPHPCREIQIEYSREVMSLGVRLFGLLSEALGLEPSRLVDMDCSNGLTFVAHYYPACPQPELTLGASKHTDDAFLTVLLQDQMGGLQAFLEDQWVDISPVPGALVINIGDLLQLISNDKFRSVEHRVLANREGPRMSVACFFSTSLMPSSKRYGPIQELVSQDNPPKYRETTVHEYVSYSFSKGLDGVSPLLHFKI</sequence>
<dbReference type="EMBL" id="SDAM02029497">
    <property type="protein sequence ID" value="KAH6757081.1"/>
    <property type="molecule type" value="Genomic_DNA"/>
</dbReference>
<dbReference type="Proteomes" id="UP001190926">
    <property type="component" value="Unassembled WGS sequence"/>
</dbReference>
<keyword evidence="3" id="KW-0847">Vitamin C</keyword>
<dbReference type="InterPro" id="IPR027443">
    <property type="entry name" value="IPNS-like_sf"/>
</dbReference>
<protein>
    <submittedName>
        <fullName evidence="8">2-oxoglutarate and oxygenase superfamily protein</fullName>
    </submittedName>
</protein>
<evidence type="ECO:0000313" key="9">
    <source>
        <dbReference type="Proteomes" id="UP001190926"/>
    </source>
</evidence>
<comment type="caution">
    <text evidence="8">The sequence shown here is derived from an EMBL/GenBank/DDBJ whole genome shotgun (WGS) entry which is preliminary data.</text>
</comment>
<dbReference type="PANTHER" id="PTHR10209">
    <property type="entry name" value="OXIDOREDUCTASE, 2OG-FE II OXYGENASE FAMILY PROTEIN"/>
    <property type="match status" value="1"/>
</dbReference>
<dbReference type="PROSITE" id="PS51471">
    <property type="entry name" value="FE2OG_OXY"/>
    <property type="match status" value="1"/>
</dbReference>
<evidence type="ECO:0000259" key="7">
    <source>
        <dbReference type="PROSITE" id="PS51471"/>
    </source>
</evidence>
<evidence type="ECO:0000256" key="3">
    <source>
        <dbReference type="ARBA" id="ARBA00022896"/>
    </source>
</evidence>
<dbReference type="SUPFAM" id="SSF51197">
    <property type="entry name" value="Clavaminate synthase-like"/>
    <property type="match status" value="1"/>
</dbReference>
<gene>
    <name evidence="8" type="ORF">C2S53_011591</name>
</gene>
<dbReference type="GO" id="GO:0016706">
    <property type="term" value="F:2-oxoglutarate-dependent dioxygenase activity"/>
    <property type="evidence" value="ECO:0007669"/>
    <property type="project" value="UniProtKB-ARBA"/>
</dbReference>
<name>A0AAD4IQM7_PERFH</name>
<comment type="similarity">
    <text evidence="1 6">Belongs to the iron/ascorbate-dependent oxidoreductase family.</text>
</comment>
<dbReference type="GO" id="GO:0002238">
    <property type="term" value="P:response to molecule of fungal origin"/>
    <property type="evidence" value="ECO:0007669"/>
    <property type="project" value="UniProtKB-ARBA"/>
</dbReference>
<evidence type="ECO:0000256" key="5">
    <source>
        <dbReference type="ARBA" id="ARBA00023004"/>
    </source>
</evidence>
<evidence type="ECO:0000256" key="1">
    <source>
        <dbReference type="ARBA" id="ARBA00008056"/>
    </source>
</evidence>
<keyword evidence="9" id="KW-1185">Reference proteome</keyword>
<organism evidence="8 9">
    <name type="scientific">Perilla frutescens var. hirtella</name>
    <name type="common">Perilla citriodora</name>
    <name type="synonym">Perilla setoyensis</name>
    <dbReference type="NCBI Taxonomy" id="608512"/>
    <lineage>
        <taxon>Eukaryota</taxon>
        <taxon>Viridiplantae</taxon>
        <taxon>Streptophyta</taxon>
        <taxon>Embryophyta</taxon>
        <taxon>Tracheophyta</taxon>
        <taxon>Spermatophyta</taxon>
        <taxon>Magnoliopsida</taxon>
        <taxon>eudicotyledons</taxon>
        <taxon>Gunneridae</taxon>
        <taxon>Pentapetalae</taxon>
        <taxon>asterids</taxon>
        <taxon>lamiids</taxon>
        <taxon>Lamiales</taxon>
        <taxon>Lamiaceae</taxon>
        <taxon>Nepetoideae</taxon>
        <taxon>Elsholtzieae</taxon>
        <taxon>Perilla</taxon>
    </lineage>
</organism>
<keyword evidence="5 6" id="KW-0408">Iron</keyword>
<keyword evidence="4 6" id="KW-0560">Oxidoreductase</keyword>
<proteinExistence type="inferred from homology"/>
<dbReference type="Pfam" id="PF14226">
    <property type="entry name" value="DIOX_N"/>
    <property type="match status" value="1"/>
</dbReference>
<dbReference type="FunFam" id="2.60.120.330:FF:000005">
    <property type="entry name" value="1-aminocyclopropane-1-carboxylate oxidase homolog 1"/>
    <property type="match status" value="1"/>
</dbReference>
<dbReference type="InterPro" id="IPR026992">
    <property type="entry name" value="DIOX_N"/>
</dbReference>
<keyword evidence="2 6" id="KW-0479">Metal-binding</keyword>
<dbReference type="InterPro" id="IPR044861">
    <property type="entry name" value="IPNS-like_FE2OG_OXY"/>
</dbReference>
<accession>A0AAD4IQM7</accession>
<evidence type="ECO:0000256" key="4">
    <source>
        <dbReference type="ARBA" id="ARBA00023002"/>
    </source>
</evidence>
<dbReference type="PANTHER" id="PTHR10209:SF859">
    <property type="entry name" value="OS03G0690500 PROTEIN"/>
    <property type="match status" value="1"/>
</dbReference>
<evidence type="ECO:0000256" key="6">
    <source>
        <dbReference type="RuleBase" id="RU003682"/>
    </source>
</evidence>
<dbReference type="Pfam" id="PF03171">
    <property type="entry name" value="2OG-FeII_Oxy"/>
    <property type="match status" value="1"/>
</dbReference>
<dbReference type="GO" id="GO:0009805">
    <property type="term" value="P:coumarin biosynthetic process"/>
    <property type="evidence" value="ECO:0007669"/>
    <property type="project" value="UniProtKB-ARBA"/>
</dbReference>
<dbReference type="AlphaFoldDB" id="A0AAD4IQM7"/>
<dbReference type="Gene3D" id="2.60.120.330">
    <property type="entry name" value="B-lactam Antibiotic, Isopenicillin N Synthase, Chain"/>
    <property type="match status" value="1"/>
</dbReference>
<evidence type="ECO:0000313" key="8">
    <source>
        <dbReference type="EMBL" id="KAH6757081.1"/>
    </source>
</evidence>